<accession>A0A849CDE0</accession>
<evidence type="ECO:0000313" key="2">
    <source>
        <dbReference type="Proteomes" id="UP000586827"/>
    </source>
</evidence>
<sequence length="125" mass="14047">MTIDTTVNNGELFVALISHIPPASVRSEIGFEPFDTMDAARTWAGEKVNEWVTRCGAAWQFRGDIARVSRADFDADHWGVADGNTVARVNFDSDTKTMVWQNYGPFEFSEWDDDFGDDNGDDNDM</sequence>
<dbReference type="Proteomes" id="UP000586827">
    <property type="component" value="Unassembled WGS sequence"/>
</dbReference>
<dbReference type="AlphaFoldDB" id="A0A849CDE0"/>
<proteinExistence type="predicted"/>
<name>A0A849CDE0_9NOCA</name>
<keyword evidence="2" id="KW-1185">Reference proteome</keyword>
<organism evidence="1 2">
    <name type="scientific">Nocardia uniformis</name>
    <dbReference type="NCBI Taxonomy" id="53432"/>
    <lineage>
        <taxon>Bacteria</taxon>
        <taxon>Bacillati</taxon>
        <taxon>Actinomycetota</taxon>
        <taxon>Actinomycetes</taxon>
        <taxon>Mycobacteriales</taxon>
        <taxon>Nocardiaceae</taxon>
        <taxon>Nocardia</taxon>
    </lineage>
</organism>
<comment type="caution">
    <text evidence="1">The sequence shown here is derived from an EMBL/GenBank/DDBJ whole genome shotgun (WGS) entry which is preliminary data.</text>
</comment>
<dbReference type="RefSeq" id="WP_170264418.1">
    <property type="nucleotide sequence ID" value="NZ_JABELX010000029.1"/>
</dbReference>
<protein>
    <submittedName>
        <fullName evidence="1">Uncharacterized protein</fullName>
    </submittedName>
</protein>
<reference evidence="1 2" key="1">
    <citation type="submission" date="2020-05" db="EMBL/GenBank/DDBJ databases">
        <title>MicrobeNet Type strains.</title>
        <authorList>
            <person name="Nicholson A.C."/>
        </authorList>
    </citation>
    <scope>NUCLEOTIDE SEQUENCE [LARGE SCALE GENOMIC DNA]</scope>
    <source>
        <strain evidence="1 2">JCM 3224</strain>
    </source>
</reference>
<dbReference type="EMBL" id="JABELX010000029">
    <property type="protein sequence ID" value="NNH75838.1"/>
    <property type="molecule type" value="Genomic_DNA"/>
</dbReference>
<gene>
    <name evidence="1" type="ORF">HLB23_39320</name>
</gene>
<evidence type="ECO:0000313" key="1">
    <source>
        <dbReference type="EMBL" id="NNH75838.1"/>
    </source>
</evidence>